<sequence length="346" mass="38496">MIWQVNLFTLVSLMYRNIPTNLITGFLGTGKTTTILHLLSQAPTGQRWAVLVNEFGRIGVDGDLIQAEAVDHAEVFVEEVPGGCLCCVGSAGMQVGLNRLIQSSKPDRILIEPTGLGHPAQLIEQLTGPVYGDVIDLRATIGLVDARVLSDSRYTSHPNFQDQLHLADVLVGNKLDCYSEADRNAFYDLVEAQGSSNKTAVMVAHGGLQQAYLDEPREERIALFPEVHAFKANSHHDHHEHESSSGDWHRIEGSDDGFYTAGWSLPRDTQFDPDCLRKLMTISGVVRMKGFVPSSHGQMRINATPGEWSEEVLEQQVNPRIEMITTDRLDWQVIERQLRDCLERAS</sequence>
<evidence type="ECO:0000256" key="1">
    <source>
        <dbReference type="ARBA" id="ARBA00045658"/>
    </source>
</evidence>
<dbReference type="InterPro" id="IPR011629">
    <property type="entry name" value="CobW-like_C"/>
</dbReference>
<dbReference type="SUPFAM" id="SSF52540">
    <property type="entry name" value="P-loop containing nucleoside triphosphate hydrolases"/>
    <property type="match status" value="1"/>
</dbReference>
<dbReference type="GO" id="GO:0005737">
    <property type="term" value="C:cytoplasm"/>
    <property type="evidence" value="ECO:0007669"/>
    <property type="project" value="TreeGrafter"/>
</dbReference>
<evidence type="ECO:0000313" key="4">
    <source>
        <dbReference type="Proteomes" id="UP000886667"/>
    </source>
</evidence>
<proteinExistence type="predicted"/>
<dbReference type="SMART" id="SM00833">
    <property type="entry name" value="CobW_C"/>
    <property type="match status" value="1"/>
</dbReference>
<evidence type="ECO:0000259" key="2">
    <source>
        <dbReference type="SMART" id="SM00833"/>
    </source>
</evidence>
<dbReference type="Gene3D" id="3.40.50.300">
    <property type="entry name" value="P-loop containing nucleotide triphosphate hydrolases"/>
    <property type="match status" value="1"/>
</dbReference>
<dbReference type="InterPro" id="IPR051316">
    <property type="entry name" value="Zinc-reg_GTPase_activator"/>
</dbReference>
<name>A0A9E4KDB9_9GAMM</name>
<accession>A0A9E4KDB9</accession>
<organism evidence="3 4">
    <name type="scientific">Candidatus Thiodiazotropha taylori</name>
    <dbReference type="NCBI Taxonomy" id="2792791"/>
    <lineage>
        <taxon>Bacteria</taxon>
        <taxon>Pseudomonadati</taxon>
        <taxon>Pseudomonadota</taxon>
        <taxon>Gammaproteobacteria</taxon>
        <taxon>Chromatiales</taxon>
        <taxon>Sedimenticolaceae</taxon>
        <taxon>Candidatus Thiodiazotropha</taxon>
    </lineage>
</organism>
<dbReference type="CDD" id="cd03112">
    <property type="entry name" value="CobW-like"/>
    <property type="match status" value="1"/>
</dbReference>
<dbReference type="AlphaFoldDB" id="A0A9E4KDB9"/>
<feature type="domain" description="CobW C-terminal" evidence="2">
    <location>
        <begin position="260"/>
        <end position="342"/>
    </location>
</feature>
<protein>
    <submittedName>
        <fullName evidence="3">GTP-binding protein</fullName>
    </submittedName>
</protein>
<comment type="function">
    <text evidence="1">Zinc chaperone that directly transfers zinc cofactor to target proteins, thereby activating them. Zinc is transferred from the CXCC motif in the GTPase domain to the zinc binding site in target proteins in a process requiring GTP hydrolysis.</text>
</comment>
<dbReference type="PANTHER" id="PTHR13748">
    <property type="entry name" value="COBW-RELATED"/>
    <property type="match status" value="1"/>
</dbReference>
<dbReference type="EMBL" id="JAEPCM010000285">
    <property type="protein sequence ID" value="MCG7946395.1"/>
    <property type="molecule type" value="Genomic_DNA"/>
</dbReference>
<evidence type="ECO:0000313" key="3">
    <source>
        <dbReference type="EMBL" id="MCG7946395.1"/>
    </source>
</evidence>
<reference evidence="3" key="1">
    <citation type="journal article" date="2021" name="Proc. Natl. Acad. Sci. U.S.A.">
        <title>Global biogeography of chemosynthetic symbionts reveals both localized and globally distributed symbiont groups. .</title>
        <authorList>
            <person name="Osvatic J.T."/>
            <person name="Wilkins L.G.E."/>
            <person name="Leibrecht L."/>
            <person name="Leray M."/>
            <person name="Zauner S."/>
            <person name="Polzin J."/>
            <person name="Camacho Y."/>
            <person name="Gros O."/>
            <person name="van Gils J.A."/>
            <person name="Eisen J.A."/>
            <person name="Petersen J.M."/>
            <person name="Yuen B."/>
        </authorList>
    </citation>
    <scope>NUCLEOTIDE SEQUENCE</scope>
    <source>
        <strain evidence="3">MAGclacostrist064TRANS</strain>
    </source>
</reference>
<comment type="caution">
    <text evidence="3">The sequence shown here is derived from an EMBL/GenBank/DDBJ whole genome shotgun (WGS) entry which is preliminary data.</text>
</comment>
<dbReference type="Pfam" id="PF02492">
    <property type="entry name" value="cobW"/>
    <property type="match status" value="1"/>
</dbReference>
<dbReference type="Proteomes" id="UP000886667">
    <property type="component" value="Unassembled WGS sequence"/>
</dbReference>
<dbReference type="InterPro" id="IPR003495">
    <property type="entry name" value="CobW/HypB/UreG_nucleotide-bd"/>
</dbReference>
<dbReference type="PANTHER" id="PTHR13748:SF46">
    <property type="entry name" value="ZINC CHAPERONE YEIR"/>
    <property type="match status" value="1"/>
</dbReference>
<gene>
    <name evidence="3" type="ORF">JAZ07_08640</name>
</gene>
<dbReference type="InterPro" id="IPR027417">
    <property type="entry name" value="P-loop_NTPase"/>
</dbReference>